<dbReference type="KEGG" id="bkw:BkAM31D_12425"/>
<keyword evidence="2" id="KW-1185">Reference proteome</keyword>
<dbReference type="NCBIfam" id="TIGR03829">
    <property type="entry name" value="YokU_near_AblA"/>
    <property type="match status" value="1"/>
</dbReference>
<dbReference type="InterPro" id="IPR022451">
    <property type="entry name" value="CHP03829_YokU"/>
</dbReference>
<evidence type="ECO:0000313" key="2">
    <source>
        <dbReference type="Proteomes" id="UP000193006"/>
    </source>
</evidence>
<dbReference type="InterPro" id="IPR022453">
    <property type="entry name" value="Znf_MqsA-type"/>
</dbReference>
<dbReference type="Pfam" id="PF14122">
    <property type="entry name" value="YokU"/>
    <property type="match status" value="1"/>
</dbReference>
<sequence length="91" mass="10659">MQCEWCEEFGAVNISCTVFWELPDGTRAIEITNTPSIKCKNCGMEYQLESTINELEDQLILINTKKIGKSITYQQLMDQPKLLKRNYFRFD</sequence>
<organism evidence="1 2">
    <name type="scientific">Halalkalibacter krulwichiae</name>
    <dbReference type="NCBI Taxonomy" id="199441"/>
    <lineage>
        <taxon>Bacteria</taxon>
        <taxon>Bacillati</taxon>
        <taxon>Bacillota</taxon>
        <taxon>Bacilli</taxon>
        <taxon>Bacillales</taxon>
        <taxon>Bacillaceae</taxon>
        <taxon>Halalkalibacter</taxon>
    </lineage>
</organism>
<dbReference type="NCBIfam" id="TIGR03831">
    <property type="entry name" value="YgiT_finger"/>
    <property type="match status" value="1"/>
</dbReference>
<accession>A0A1X9MAY9</accession>
<protein>
    <recommendedName>
        <fullName evidence="3">YokU family protein</fullName>
    </recommendedName>
</protein>
<dbReference type="AlphaFoldDB" id="A0A1X9MAY9"/>
<gene>
    <name evidence="1" type="ORF">BkAM31D_12425</name>
</gene>
<dbReference type="CDD" id="cd12870">
    <property type="entry name" value="MqsA"/>
    <property type="match status" value="1"/>
</dbReference>
<dbReference type="STRING" id="199441.BkAM31D_12425"/>
<dbReference type="RefSeq" id="WP_066149183.1">
    <property type="nucleotide sequence ID" value="NZ_CP020814.1"/>
</dbReference>
<dbReference type="EMBL" id="CP020814">
    <property type="protein sequence ID" value="ARK30568.1"/>
    <property type="molecule type" value="Genomic_DNA"/>
</dbReference>
<dbReference type="Proteomes" id="UP000193006">
    <property type="component" value="Chromosome"/>
</dbReference>
<reference evidence="1 2" key="1">
    <citation type="submission" date="2017-04" db="EMBL/GenBank/DDBJ databases">
        <title>Bacillus krulwichiae AM31D Genome sequencing and assembly.</title>
        <authorList>
            <person name="Krulwich T.A."/>
            <person name="Anastor L."/>
            <person name="Ehrlich R."/>
            <person name="Ehrlich G.D."/>
            <person name="Janto B."/>
        </authorList>
    </citation>
    <scope>NUCLEOTIDE SEQUENCE [LARGE SCALE GENOMIC DNA]</scope>
    <source>
        <strain evidence="1 2">AM31D</strain>
    </source>
</reference>
<evidence type="ECO:0000313" key="1">
    <source>
        <dbReference type="EMBL" id="ARK30568.1"/>
    </source>
</evidence>
<name>A0A1X9MAY9_9BACI</name>
<evidence type="ECO:0008006" key="3">
    <source>
        <dbReference type="Google" id="ProtNLM"/>
    </source>
</evidence>
<proteinExistence type="predicted"/>